<dbReference type="AlphaFoldDB" id="A0A8S1KH54"/>
<protein>
    <submittedName>
        <fullName evidence="1">Uncharacterized protein</fullName>
    </submittedName>
</protein>
<sequence length="178" mass="21605">MFNINSLPVFSTCIQGRHFVAFPIYFIKLNSETQNTKTQEFKLEEKNHQKQEEIHIQYREHTNPKINHNSYIYPGQSKNYYKTLGNKLSIFIQENFDETEIREDQNIQQFIQRDSKKYNREHFKYLIKSKKGRQIIKLYFGNYMWCSSVLKQARSDIDFYLNLNQQIFKKKKKKLGIK</sequence>
<evidence type="ECO:0000313" key="2">
    <source>
        <dbReference type="Proteomes" id="UP000688137"/>
    </source>
</evidence>
<dbReference type="EMBL" id="CAJJDM010000011">
    <property type="protein sequence ID" value="CAD8050184.1"/>
    <property type="molecule type" value="Genomic_DNA"/>
</dbReference>
<name>A0A8S1KH54_PARPR</name>
<accession>A0A8S1KH54</accession>
<evidence type="ECO:0000313" key="1">
    <source>
        <dbReference type="EMBL" id="CAD8050184.1"/>
    </source>
</evidence>
<gene>
    <name evidence="1" type="ORF">PPRIM_AZ9-3.1.T0140363</name>
</gene>
<dbReference type="OMA" id="GRYYWAF"/>
<dbReference type="Proteomes" id="UP000688137">
    <property type="component" value="Unassembled WGS sequence"/>
</dbReference>
<reference evidence="1" key="1">
    <citation type="submission" date="2021-01" db="EMBL/GenBank/DDBJ databases">
        <authorList>
            <consortium name="Genoscope - CEA"/>
            <person name="William W."/>
        </authorList>
    </citation>
    <scope>NUCLEOTIDE SEQUENCE</scope>
</reference>
<proteinExistence type="predicted"/>
<keyword evidence="2" id="KW-1185">Reference proteome</keyword>
<organism evidence="1 2">
    <name type="scientific">Paramecium primaurelia</name>
    <dbReference type="NCBI Taxonomy" id="5886"/>
    <lineage>
        <taxon>Eukaryota</taxon>
        <taxon>Sar</taxon>
        <taxon>Alveolata</taxon>
        <taxon>Ciliophora</taxon>
        <taxon>Intramacronucleata</taxon>
        <taxon>Oligohymenophorea</taxon>
        <taxon>Peniculida</taxon>
        <taxon>Parameciidae</taxon>
        <taxon>Paramecium</taxon>
    </lineage>
</organism>
<comment type="caution">
    <text evidence="1">The sequence shown here is derived from an EMBL/GenBank/DDBJ whole genome shotgun (WGS) entry which is preliminary data.</text>
</comment>